<gene>
    <name evidence="3" type="ORF">HPB51_028111</name>
</gene>
<proteinExistence type="predicted"/>
<organism evidence="3 4">
    <name type="scientific">Rhipicephalus microplus</name>
    <name type="common">Cattle tick</name>
    <name type="synonym">Boophilus microplus</name>
    <dbReference type="NCBI Taxonomy" id="6941"/>
    <lineage>
        <taxon>Eukaryota</taxon>
        <taxon>Metazoa</taxon>
        <taxon>Ecdysozoa</taxon>
        <taxon>Arthropoda</taxon>
        <taxon>Chelicerata</taxon>
        <taxon>Arachnida</taxon>
        <taxon>Acari</taxon>
        <taxon>Parasitiformes</taxon>
        <taxon>Ixodida</taxon>
        <taxon>Ixodoidea</taxon>
        <taxon>Ixodidae</taxon>
        <taxon>Rhipicephalinae</taxon>
        <taxon>Rhipicephalus</taxon>
        <taxon>Boophilus</taxon>
    </lineage>
</organism>
<dbReference type="VEuPathDB" id="VectorBase:LOC119185507"/>
<keyword evidence="1" id="KW-0677">Repeat</keyword>
<dbReference type="GO" id="GO:0030968">
    <property type="term" value="P:endoplasmic reticulum unfolded protein response"/>
    <property type="evidence" value="ECO:0007669"/>
    <property type="project" value="TreeGrafter"/>
</dbReference>
<evidence type="ECO:0000256" key="1">
    <source>
        <dbReference type="ARBA" id="ARBA00022737"/>
    </source>
</evidence>
<evidence type="ECO:0000313" key="3">
    <source>
        <dbReference type="EMBL" id="KAH7957903.1"/>
    </source>
</evidence>
<dbReference type="GO" id="GO:0005783">
    <property type="term" value="C:endoplasmic reticulum"/>
    <property type="evidence" value="ECO:0007669"/>
    <property type="project" value="TreeGrafter"/>
</dbReference>
<keyword evidence="2" id="KW-0802">TPR repeat</keyword>
<protein>
    <submittedName>
        <fullName evidence="3">Uncharacterized protein</fullName>
    </submittedName>
</protein>
<dbReference type="PANTHER" id="PTHR44227">
    <property type="match status" value="1"/>
</dbReference>
<sequence length="234" mass="25767">MAVGGWFSGGAQSSLLHAYLETSGGASTKTTLSDHTDGNGKYCNLDTWHRLCRSKATRTAGTVRALTGSLSAMCVSVVTRTHSYLKHSTILRAVSVKATPVEDQHKQRRPSFIWQRCQHPTKQQPQKRSDCGADATKESVCVDNGVERRPWTTWMPALCAGVVAVLCYVNSLDGDFVHDDMVAVVGNPDVTGENRRHAASSSLSSLWMNDFWGRPMADPRSHKSYRPLTVLTFR</sequence>
<dbReference type="PANTHER" id="PTHR44227:SF3">
    <property type="entry name" value="PROTEIN O-MANNOSYL-TRANSFERASE TMTC4"/>
    <property type="match status" value="1"/>
</dbReference>
<keyword evidence="4" id="KW-1185">Reference proteome</keyword>
<evidence type="ECO:0000313" key="4">
    <source>
        <dbReference type="Proteomes" id="UP000821866"/>
    </source>
</evidence>
<dbReference type="GO" id="GO:0035269">
    <property type="term" value="P:protein O-linked glycosylation via mannose"/>
    <property type="evidence" value="ECO:0007669"/>
    <property type="project" value="TreeGrafter"/>
</dbReference>
<dbReference type="GO" id="GO:0000030">
    <property type="term" value="F:mannosyltransferase activity"/>
    <property type="evidence" value="ECO:0007669"/>
    <property type="project" value="TreeGrafter"/>
</dbReference>
<evidence type="ECO:0000256" key="2">
    <source>
        <dbReference type="ARBA" id="ARBA00022803"/>
    </source>
</evidence>
<reference evidence="3" key="2">
    <citation type="submission" date="2021-09" db="EMBL/GenBank/DDBJ databases">
        <authorList>
            <person name="Jia N."/>
            <person name="Wang J."/>
            <person name="Shi W."/>
            <person name="Du L."/>
            <person name="Sun Y."/>
            <person name="Zhan W."/>
            <person name="Jiang J."/>
            <person name="Wang Q."/>
            <person name="Zhang B."/>
            <person name="Ji P."/>
            <person name="Sakyi L.B."/>
            <person name="Cui X."/>
            <person name="Yuan T."/>
            <person name="Jiang B."/>
            <person name="Yang W."/>
            <person name="Lam T.T.-Y."/>
            <person name="Chang Q."/>
            <person name="Ding S."/>
            <person name="Wang X."/>
            <person name="Zhu J."/>
            <person name="Ruan X."/>
            <person name="Zhao L."/>
            <person name="Wei J."/>
            <person name="Que T."/>
            <person name="Du C."/>
            <person name="Cheng J."/>
            <person name="Dai P."/>
            <person name="Han X."/>
            <person name="Huang E."/>
            <person name="Gao Y."/>
            <person name="Liu J."/>
            <person name="Shao H."/>
            <person name="Ye R."/>
            <person name="Li L."/>
            <person name="Wei W."/>
            <person name="Wang X."/>
            <person name="Wang C."/>
            <person name="Huo Q."/>
            <person name="Li W."/>
            <person name="Guo W."/>
            <person name="Chen H."/>
            <person name="Chen S."/>
            <person name="Zhou L."/>
            <person name="Zhou L."/>
            <person name="Ni X."/>
            <person name="Tian J."/>
            <person name="Zhou Y."/>
            <person name="Sheng Y."/>
            <person name="Liu T."/>
            <person name="Pan Y."/>
            <person name="Xia L."/>
            <person name="Li J."/>
            <person name="Zhao F."/>
            <person name="Cao W."/>
        </authorList>
    </citation>
    <scope>NUCLEOTIDE SEQUENCE</scope>
    <source>
        <strain evidence="3">Rmic-2018</strain>
        <tissue evidence="3">Larvae</tissue>
    </source>
</reference>
<dbReference type="EMBL" id="JABSTU010004773">
    <property type="protein sequence ID" value="KAH7957903.1"/>
    <property type="molecule type" value="Genomic_DNA"/>
</dbReference>
<dbReference type="AlphaFoldDB" id="A0A9J6CXW7"/>
<dbReference type="Proteomes" id="UP000821866">
    <property type="component" value="Unassembled WGS sequence"/>
</dbReference>
<dbReference type="InterPro" id="IPR052346">
    <property type="entry name" value="O-mannosyl-transferase_TMTC"/>
</dbReference>
<name>A0A9J6CXW7_RHIMP</name>
<comment type="caution">
    <text evidence="3">The sequence shown here is derived from an EMBL/GenBank/DDBJ whole genome shotgun (WGS) entry which is preliminary data.</text>
</comment>
<reference evidence="3" key="1">
    <citation type="journal article" date="2020" name="Cell">
        <title>Large-Scale Comparative Analyses of Tick Genomes Elucidate Their Genetic Diversity and Vector Capacities.</title>
        <authorList>
            <consortium name="Tick Genome and Microbiome Consortium (TIGMIC)"/>
            <person name="Jia N."/>
            <person name="Wang J."/>
            <person name="Shi W."/>
            <person name="Du L."/>
            <person name="Sun Y."/>
            <person name="Zhan W."/>
            <person name="Jiang J.F."/>
            <person name="Wang Q."/>
            <person name="Zhang B."/>
            <person name="Ji P."/>
            <person name="Bell-Sakyi L."/>
            <person name="Cui X.M."/>
            <person name="Yuan T.T."/>
            <person name="Jiang B.G."/>
            <person name="Yang W.F."/>
            <person name="Lam T.T."/>
            <person name="Chang Q.C."/>
            <person name="Ding S.J."/>
            <person name="Wang X.J."/>
            <person name="Zhu J.G."/>
            <person name="Ruan X.D."/>
            <person name="Zhao L."/>
            <person name="Wei J.T."/>
            <person name="Ye R.Z."/>
            <person name="Que T.C."/>
            <person name="Du C.H."/>
            <person name="Zhou Y.H."/>
            <person name="Cheng J.X."/>
            <person name="Dai P.F."/>
            <person name="Guo W.B."/>
            <person name="Han X.H."/>
            <person name="Huang E.J."/>
            <person name="Li L.F."/>
            <person name="Wei W."/>
            <person name="Gao Y.C."/>
            <person name="Liu J.Z."/>
            <person name="Shao H.Z."/>
            <person name="Wang X."/>
            <person name="Wang C.C."/>
            <person name="Yang T.C."/>
            <person name="Huo Q.B."/>
            <person name="Li W."/>
            <person name="Chen H.Y."/>
            <person name="Chen S.E."/>
            <person name="Zhou L.G."/>
            <person name="Ni X.B."/>
            <person name="Tian J.H."/>
            <person name="Sheng Y."/>
            <person name="Liu T."/>
            <person name="Pan Y.S."/>
            <person name="Xia L.Y."/>
            <person name="Li J."/>
            <person name="Zhao F."/>
            <person name="Cao W.C."/>
        </authorList>
    </citation>
    <scope>NUCLEOTIDE SEQUENCE</scope>
    <source>
        <strain evidence="3">Rmic-2018</strain>
    </source>
</reference>
<accession>A0A9J6CXW7</accession>